<reference evidence="1 2" key="1">
    <citation type="submission" date="2018-06" db="EMBL/GenBank/DDBJ databases">
        <title>The Genome of Cuscuta australis (Dodder) Provides Insight into the Evolution of Plant Parasitism.</title>
        <authorList>
            <person name="Liu H."/>
        </authorList>
    </citation>
    <scope>NUCLEOTIDE SEQUENCE [LARGE SCALE GENOMIC DNA]</scope>
    <source>
        <strain evidence="2">cv. Yunnan</strain>
        <tissue evidence="1">Vines</tissue>
    </source>
</reference>
<proteinExistence type="predicted"/>
<dbReference type="AlphaFoldDB" id="A0A328D0R0"/>
<comment type="caution">
    <text evidence="1">The sequence shown here is derived from an EMBL/GenBank/DDBJ whole genome shotgun (WGS) entry which is preliminary data.</text>
</comment>
<dbReference type="EMBL" id="NQVE01000209">
    <property type="protein sequence ID" value="RAL38540.1"/>
    <property type="molecule type" value="Genomic_DNA"/>
</dbReference>
<evidence type="ECO:0000313" key="2">
    <source>
        <dbReference type="Proteomes" id="UP000249390"/>
    </source>
</evidence>
<dbReference type="Proteomes" id="UP000249390">
    <property type="component" value="Unassembled WGS sequence"/>
</dbReference>
<keyword evidence="2" id="KW-1185">Reference proteome</keyword>
<protein>
    <submittedName>
        <fullName evidence="1">Uncharacterized protein</fullName>
    </submittedName>
</protein>
<organism evidence="1 2">
    <name type="scientific">Cuscuta australis</name>
    <dbReference type="NCBI Taxonomy" id="267555"/>
    <lineage>
        <taxon>Eukaryota</taxon>
        <taxon>Viridiplantae</taxon>
        <taxon>Streptophyta</taxon>
        <taxon>Embryophyta</taxon>
        <taxon>Tracheophyta</taxon>
        <taxon>Spermatophyta</taxon>
        <taxon>Magnoliopsida</taxon>
        <taxon>eudicotyledons</taxon>
        <taxon>Gunneridae</taxon>
        <taxon>Pentapetalae</taxon>
        <taxon>asterids</taxon>
        <taxon>lamiids</taxon>
        <taxon>Solanales</taxon>
        <taxon>Convolvulaceae</taxon>
        <taxon>Cuscuteae</taxon>
        <taxon>Cuscuta</taxon>
        <taxon>Cuscuta subgen. Grammica</taxon>
        <taxon>Cuscuta sect. Cleistogrammica</taxon>
    </lineage>
</organism>
<name>A0A328D0R0_9ASTE</name>
<sequence>MMASLLPSGNCSAGFEMDALSLIQSSNTGSLSIHMSKRKTYCSSDSFALLQARSLQWNMELSHGNNVVTHVIGVNGFCRQGGRSSRRRHVALATHSHTIVSSYLHSLSYHSTHVPFRKTLNCYNNSSITLMGEGAVAPGMADHGFHTPRP</sequence>
<gene>
    <name evidence="1" type="ORF">DM860_002518</name>
</gene>
<accession>A0A328D0R0</accession>
<evidence type="ECO:0000313" key="1">
    <source>
        <dbReference type="EMBL" id="RAL38540.1"/>
    </source>
</evidence>